<organism evidence="12 13">
    <name type="scientific">Alkalibaculum bacchi</name>
    <dbReference type="NCBI Taxonomy" id="645887"/>
    <lineage>
        <taxon>Bacteria</taxon>
        <taxon>Bacillati</taxon>
        <taxon>Bacillota</taxon>
        <taxon>Clostridia</taxon>
        <taxon>Eubacteriales</taxon>
        <taxon>Eubacteriaceae</taxon>
        <taxon>Alkalibaculum</taxon>
    </lineage>
</organism>
<dbReference type="GO" id="GO:0000976">
    <property type="term" value="F:transcription cis-regulatory region binding"/>
    <property type="evidence" value="ECO:0007669"/>
    <property type="project" value="TreeGrafter"/>
</dbReference>
<name>A0A366IC85_9FIRM</name>
<dbReference type="PANTHER" id="PTHR48111">
    <property type="entry name" value="REGULATOR OF RPOS"/>
    <property type="match status" value="1"/>
</dbReference>
<evidence type="ECO:0000256" key="7">
    <source>
        <dbReference type="ARBA" id="ARBA00024867"/>
    </source>
</evidence>
<dbReference type="InterPro" id="IPR016032">
    <property type="entry name" value="Sig_transdc_resp-reg_C-effctor"/>
</dbReference>
<dbReference type="SUPFAM" id="SSF52172">
    <property type="entry name" value="CheY-like"/>
    <property type="match status" value="1"/>
</dbReference>
<dbReference type="PANTHER" id="PTHR48111:SF1">
    <property type="entry name" value="TWO-COMPONENT RESPONSE REGULATOR ORR33"/>
    <property type="match status" value="1"/>
</dbReference>
<feature type="domain" description="OmpR/PhoB-type" evidence="11">
    <location>
        <begin position="59"/>
        <end position="155"/>
    </location>
</feature>
<protein>
    <recommendedName>
        <fullName evidence="1">Stage 0 sporulation protein A homolog</fullName>
    </recommendedName>
</protein>
<evidence type="ECO:0000256" key="9">
    <source>
        <dbReference type="PROSITE-ProRule" id="PRU01091"/>
    </source>
</evidence>
<accession>A0A366IC85</accession>
<dbReference type="GO" id="GO:0006355">
    <property type="term" value="P:regulation of DNA-templated transcription"/>
    <property type="evidence" value="ECO:0007669"/>
    <property type="project" value="InterPro"/>
</dbReference>
<evidence type="ECO:0000259" key="10">
    <source>
        <dbReference type="PROSITE" id="PS50110"/>
    </source>
</evidence>
<evidence type="ECO:0000256" key="3">
    <source>
        <dbReference type="ARBA" id="ARBA00023012"/>
    </source>
</evidence>
<proteinExistence type="predicted"/>
<keyword evidence="13" id="KW-1185">Reference proteome</keyword>
<dbReference type="GO" id="GO:0000156">
    <property type="term" value="F:phosphorelay response regulator activity"/>
    <property type="evidence" value="ECO:0007669"/>
    <property type="project" value="TreeGrafter"/>
</dbReference>
<evidence type="ECO:0000313" key="13">
    <source>
        <dbReference type="Proteomes" id="UP000253490"/>
    </source>
</evidence>
<evidence type="ECO:0000256" key="6">
    <source>
        <dbReference type="ARBA" id="ARBA00023163"/>
    </source>
</evidence>
<dbReference type="SUPFAM" id="SSF46894">
    <property type="entry name" value="C-terminal effector domain of the bipartite response regulators"/>
    <property type="match status" value="1"/>
</dbReference>
<keyword evidence="3" id="KW-0902">Two-component regulatory system</keyword>
<keyword evidence="5 9" id="KW-0238">DNA-binding</keyword>
<dbReference type="CDD" id="cd00383">
    <property type="entry name" value="trans_reg_C"/>
    <property type="match status" value="1"/>
</dbReference>
<dbReference type="InterPro" id="IPR039420">
    <property type="entry name" value="WalR-like"/>
</dbReference>
<keyword evidence="4" id="KW-0805">Transcription regulation</keyword>
<dbReference type="InterPro" id="IPR011006">
    <property type="entry name" value="CheY-like_superfamily"/>
</dbReference>
<comment type="function">
    <text evidence="7">May play the central regulatory role in sporulation. It may be an element of the effector pathway responsible for the activation of sporulation genes in response to nutritional stress. Spo0A may act in concert with spo0H (a sigma factor) to control the expression of some genes that are critical to the sporulation process.</text>
</comment>
<evidence type="ECO:0000256" key="2">
    <source>
        <dbReference type="ARBA" id="ARBA00022553"/>
    </source>
</evidence>
<evidence type="ECO:0000256" key="5">
    <source>
        <dbReference type="ARBA" id="ARBA00023125"/>
    </source>
</evidence>
<dbReference type="InterPro" id="IPR001867">
    <property type="entry name" value="OmpR/PhoB-type_DNA-bd"/>
</dbReference>
<dbReference type="Proteomes" id="UP000253490">
    <property type="component" value="Unassembled WGS sequence"/>
</dbReference>
<dbReference type="Pfam" id="PF00486">
    <property type="entry name" value="Trans_reg_C"/>
    <property type="match status" value="1"/>
</dbReference>
<dbReference type="GO" id="GO:0005829">
    <property type="term" value="C:cytosol"/>
    <property type="evidence" value="ECO:0007669"/>
    <property type="project" value="TreeGrafter"/>
</dbReference>
<reference evidence="12 13" key="1">
    <citation type="submission" date="2018-06" db="EMBL/GenBank/DDBJ databases">
        <title>Genomic Encyclopedia of Type Strains, Phase IV (KMG-IV): sequencing the most valuable type-strain genomes for metagenomic binning, comparative biology and taxonomic classification.</title>
        <authorList>
            <person name="Goeker M."/>
        </authorList>
    </citation>
    <scope>NUCLEOTIDE SEQUENCE [LARGE SCALE GENOMIC DNA]</scope>
    <source>
        <strain evidence="12 13">DSM 22112</strain>
    </source>
</reference>
<dbReference type="AlphaFoldDB" id="A0A366IC85"/>
<dbReference type="PROSITE" id="PS51755">
    <property type="entry name" value="OMPR_PHOB"/>
    <property type="match status" value="1"/>
</dbReference>
<evidence type="ECO:0000256" key="8">
    <source>
        <dbReference type="PROSITE-ProRule" id="PRU00169"/>
    </source>
</evidence>
<evidence type="ECO:0000256" key="1">
    <source>
        <dbReference type="ARBA" id="ARBA00018672"/>
    </source>
</evidence>
<dbReference type="SMART" id="SM00862">
    <property type="entry name" value="Trans_reg_C"/>
    <property type="match status" value="1"/>
</dbReference>
<dbReference type="Gene3D" id="1.10.10.10">
    <property type="entry name" value="Winged helix-like DNA-binding domain superfamily/Winged helix DNA-binding domain"/>
    <property type="match status" value="1"/>
</dbReference>
<dbReference type="InterPro" id="IPR001789">
    <property type="entry name" value="Sig_transdc_resp-reg_receiver"/>
</dbReference>
<dbReference type="OrthoDB" id="9790442at2"/>
<keyword evidence="2" id="KW-0597">Phosphoprotein</keyword>
<dbReference type="GO" id="GO:0032993">
    <property type="term" value="C:protein-DNA complex"/>
    <property type="evidence" value="ECO:0007669"/>
    <property type="project" value="TreeGrafter"/>
</dbReference>
<evidence type="ECO:0000256" key="4">
    <source>
        <dbReference type="ARBA" id="ARBA00023015"/>
    </source>
</evidence>
<dbReference type="EMBL" id="QNRX01000005">
    <property type="protein sequence ID" value="RBP66694.1"/>
    <property type="molecule type" value="Genomic_DNA"/>
</dbReference>
<gene>
    <name evidence="12" type="ORF">DES36_10575</name>
</gene>
<feature type="domain" description="Response regulatory" evidence="10">
    <location>
        <begin position="1"/>
        <end position="42"/>
    </location>
</feature>
<dbReference type="InterPro" id="IPR036388">
    <property type="entry name" value="WH-like_DNA-bd_sf"/>
</dbReference>
<evidence type="ECO:0000259" key="11">
    <source>
        <dbReference type="PROSITE" id="PS51755"/>
    </source>
</evidence>
<sequence length="158" mass="18138">MIILTAKDSDLDYATGINLGSDDYFTKPFSAISLVMRVKAILRRVKLDKQLQESDEKQENSLTFGQISINRKAMKITVNGALIDFSPTEYNLLLYLIENADRAVSREELLNEIWGYEKDIETRACDDTVRRIRKKLVHTNTKVETIWGFGFTMKVVDP</sequence>
<comment type="caution">
    <text evidence="12">The sequence shown here is derived from an EMBL/GenBank/DDBJ whole genome shotgun (WGS) entry which is preliminary data.</text>
</comment>
<comment type="caution">
    <text evidence="8">Lacks conserved residue(s) required for the propagation of feature annotation.</text>
</comment>
<keyword evidence="6" id="KW-0804">Transcription</keyword>
<dbReference type="PROSITE" id="PS50110">
    <property type="entry name" value="RESPONSE_REGULATORY"/>
    <property type="match status" value="1"/>
</dbReference>
<evidence type="ECO:0000313" key="12">
    <source>
        <dbReference type="EMBL" id="RBP66694.1"/>
    </source>
</evidence>
<dbReference type="Gene3D" id="6.10.250.690">
    <property type="match status" value="1"/>
</dbReference>
<feature type="DNA-binding region" description="OmpR/PhoB-type" evidence="9">
    <location>
        <begin position="59"/>
        <end position="155"/>
    </location>
</feature>
<dbReference type="RefSeq" id="WP_113920126.1">
    <property type="nucleotide sequence ID" value="NZ_QNRX01000005.1"/>
</dbReference>